<dbReference type="eggNOG" id="ENOG502SQWF">
    <property type="taxonomic scope" value="Eukaryota"/>
</dbReference>
<dbReference type="SUPFAM" id="SSF54695">
    <property type="entry name" value="POZ domain"/>
    <property type="match status" value="1"/>
</dbReference>
<dbReference type="OMA" id="REYHHIP"/>
<proteinExistence type="predicted"/>
<reference evidence="2 3" key="1">
    <citation type="journal article" date="2010" name="Proc. Natl. Acad. Sci. U.S.A.">
        <title>Insights into evolution of multicellular fungi from the assembled chromosomes of the mushroom Coprinopsis cinerea (Coprinus cinereus).</title>
        <authorList>
            <person name="Stajich J.E."/>
            <person name="Wilke S.K."/>
            <person name="Ahren D."/>
            <person name="Au C.H."/>
            <person name="Birren B.W."/>
            <person name="Borodovsky M."/>
            <person name="Burns C."/>
            <person name="Canback B."/>
            <person name="Casselton L.A."/>
            <person name="Cheng C.K."/>
            <person name="Deng J."/>
            <person name="Dietrich F.S."/>
            <person name="Fargo D.C."/>
            <person name="Farman M.L."/>
            <person name="Gathman A.C."/>
            <person name="Goldberg J."/>
            <person name="Guigo R."/>
            <person name="Hoegger P.J."/>
            <person name="Hooker J.B."/>
            <person name="Huggins A."/>
            <person name="James T.Y."/>
            <person name="Kamada T."/>
            <person name="Kilaru S."/>
            <person name="Kodira C."/>
            <person name="Kues U."/>
            <person name="Kupfer D."/>
            <person name="Kwan H.S."/>
            <person name="Lomsadze A."/>
            <person name="Li W."/>
            <person name="Lilly W.W."/>
            <person name="Ma L.J."/>
            <person name="Mackey A.J."/>
            <person name="Manning G."/>
            <person name="Martin F."/>
            <person name="Muraguchi H."/>
            <person name="Natvig D.O."/>
            <person name="Palmerini H."/>
            <person name="Ramesh M.A."/>
            <person name="Rehmeyer C.J."/>
            <person name="Roe B.A."/>
            <person name="Shenoy N."/>
            <person name="Stanke M."/>
            <person name="Ter-Hovhannisyan V."/>
            <person name="Tunlid A."/>
            <person name="Velagapudi R."/>
            <person name="Vision T.J."/>
            <person name="Zeng Q."/>
            <person name="Zolan M.E."/>
            <person name="Pukkila P.J."/>
        </authorList>
    </citation>
    <scope>NUCLEOTIDE SEQUENCE [LARGE SCALE GENOMIC DNA]</scope>
    <source>
        <strain evidence="3">Okayama-7 / 130 / ATCC MYA-4618 / FGSC 9003</strain>
    </source>
</reference>
<dbReference type="Pfam" id="PF00651">
    <property type="entry name" value="BTB"/>
    <property type="match status" value="1"/>
</dbReference>
<dbReference type="Proteomes" id="UP000001861">
    <property type="component" value="Unassembled WGS sequence"/>
</dbReference>
<dbReference type="InterPro" id="IPR000210">
    <property type="entry name" value="BTB/POZ_dom"/>
</dbReference>
<organism evidence="2 3">
    <name type="scientific">Coprinopsis cinerea (strain Okayama-7 / 130 / ATCC MYA-4618 / FGSC 9003)</name>
    <name type="common">Inky cap fungus</name>
    <name type="synonym">Hormographiella aspergillata</name>
    <dbReference type="NCBI Taxonomy" id="240176"/>
    <lineage>
        <taxon>Eukaryota</taxon>
        <taxon>Fungi</taxon>
        <taxon>Dikarya</taxon>
        <taxon>Basidiomycota</taxon>
        <taxon>Agaricomycotina</taxon>
        <taxon>Agaricomycetes</taxon>
        <taxon>Agaricomycetidae</taxon>
        <taxon>Agaricales</taxon>
        <taxon>Agaricineae</taxon>
        <taxon>Psathyrellaceae</taxon>
        <taxon>Coprinopsis</taxon>
    </lineage>
</organism>
<gene>
    <name evidence="2" type="ORF">CC1G_04664</name>
</gene>
<dbReference type="InterPro" id="IPR011333">
    <property type="entry name" value="SKP1/BTB/POZ_sf"/>
</dbReference>
<dbReference type="EMBL" id="AACS02000003">
    <property type="protein sequence ID" value="EAU91897.1"/>
    <property type="molecule type" value="Genomic_DNA"/>
</dbReference>
<accession>A8N557</accession>
<evidence type="ECO:0000259" key="1">
    <source>
        <dbReference type="Pfam" id="PF00651"/>
    </source>
</evidence>
<keyword evidence="3" id="KW-1185">Reference proteome</keyword>
<dbReference type="InParanoid" id="A8N557"/>
<dbReference type="GeneID" id="6006414"/>
<dbReference type="Gene3D" id="3.30.710.10">
    <property type="entry name" value="Potassium Channel Kv1.1, Chain A"/>
    <property type="match status" value="1"/>
</dbReference>
<dbReference type="STRING" id="240176.A8N557"/>
<feature type="domain" description="BTB" evidence="1">
    <location>
        <begin position="15"/>
        <end position="127"/>
    </location>
</feature>
<sequence length="257" mass="29565">MLTATHTEAPQASRRNKDFYFDIVTFKVENEFFRVPSLYFMKESDFFKGMFQLPVAEGAVADGHSEDQPLLLEGVLAKDFNSLLRVMFPSSVGQEETLNAEEWEGVLKLADMWQMEYFKTRAISKLREILFRDPATRIVHSRKYNIDEWLLPAYEQLVTRSDPITIEEANLIGLETTLKLCAIRESYVLKVGDDYGYGRWVLQTRRGNIDTPTAALPLRVRMKKDFGMDLELDESDLLLQTSTPVRVRSSTFTVDSP</sequence>
<protein>
    <recommendedName>
        <fullName evidence="1">BTB domain-containing protein</fullName>
    </recommendedName>
</protein>
<evidence type="ECO:0000313" key="3">
    <source>
        <dbReference type="Proteomes" id="UP000001861"/>
    </source>
</evidence>
<dbReference type="OrthoDB" id="3223751at2759"/>
<evidence type="ECO:0000313" key="2">
    <source>
        <dbReference type="EMBL" id="EAU91897.1"/>
    </source>
</evidence>
<dbReference type="RefSeq" id="XP_001829975.1">
    <property type="nucleotide sequence ID" value="XM_001829923.2"/>
</dbReference>
<dbReference type="KEGG" id="cci:CC1G_04664"/>
<dbReference type="VEuPathDB" id="FungiDB:CC1G_04664"/>
<comment type="caution">
    <text evidence="2">The sequence shown here is derived from an EMBL/GenBank/DDBJ whole genome shotgun (WGS) entry which is preliminary data.</text>
</comment>
<name>A8N557_COPC7</name>
<dbReference type="AlphaFoldDB" id="A8N557"/>